<gene>
    <name evidence="1" type="ORF">PQR01_18710</name>
</gene>
<dbReference type="EMBL" id="JAQQDW010000035">
    <property type="protein sequence ID" value="MFM0105462.1"/>
    <property type="molecule type" value="Genomic_DNA"/>
</dbReference>
<accession>A0ACC7NDB5</accession>
<dbReference type="Proteomes" id="UP001629235">
    <property type="component" value="Unassembled WGS sequence"/>
</dbReference>
<reference evidence="1 2" key="1">
    <citation type="journal article" date="2024" name="Chem. Sci.">
        <title>Discovery of megapolipeptins by genome mining of a Burkholderiales bacteria collection.</title>
        <authorList>
            <person name="Paulo B.S."/>
            <person name="Recchia M.J.J."/>
            <person name="Lee S."/>
            <person name="Fergusson C.H."/>
            <person name="Romanowski S.B."/>
            <person name="Hernandez A."/>
            <person name="Krull N."/>
            <person name="Liu D.Y."/>
            <person name="Cavanagh H."/>
            <person name="Bos A."/>
            <person name="Gray C.A."/>
            <person name="Murphy B.T."/>
            <person name="Linington R.G."/>
            <person name="Eustaquio A.S."/>
        </authorList>
    </citation>
    <scope>NUCLEOTIDE SEQUENCE [LARGE SCALE GENOMIC DNA]</scope>
    <source>
        <strain evidence="1 2">RL18-126-BIB-B</strain>
    </source>
</reference>
<name>A0ACC7NDB5_9BURK</name>
<proteinExistence type="predicted"/>
<organism evidence="1 2">
    <name type="scientific">Paraburkholderia rhynchosiae</name>
    <dbReference type="NCBI Taxonomy" id="487049"/>
    <lineage>
        <taxon>Bacteria</taxon>
        <taxon>Pseudomonadati</taxon>
        <taxon>Pseudomonadota</taxon>
        <taxon>Betaproteobacteria</taxon>
        <taxon>Burkholderiales</taxon>
        <taxon>Burkholderiaceae</taxon>
        <taxon>Paraburkholderia</taxon>
    </lineage>
</organism>
<evidence type="ECO:0000313" key="2">
    <source>
        <dbReference type="Proteomes" id="UP001629235"/>
    </source>
</evidence>
<sequence length="191" mass="21425">MNALVFGRARVDADYFHGAVTGGGAHGPGICQRVTGIAPDGRLTLGYLPFHEGRSQSRRSGSVSYELSGDGLYRAYGYAQNSRREGPEVYFELAGETLMQLTRAALDLRLRTLHPEEYALMEQTRERIQRHAEGEGLPELGGSPKQIQWALAIRDAFSRNHPGHPLLRRATTAKYWIERRHSLRTHQTTIN</sequence>
<comment type="caution">
    <text evidence="1">The sequence shown here is derived from an EMBL/GenBank/DDBJ whole genome shotgun (WGS) entry which is preliminary data.</text>
</comment>
<keyword evidence="2" id="KW-1185">Reference proteome</keyword>
<evidence type="ECO:0000313" key="1">
    <source>
        <dbReference type="EMBL" id="MFM0105462.1"/>
    </source>
</evidence>
<protein>
    <submittedName>
        <fullName evidence="1">Uncharacterized protein</fullName>
    </submittedName>
</protein>